<feature type="compositionally biased region" description="Low complexity" evidence="1">
    <location>
        <begin position="295"/>
        <end position="310"/>
    </location>
</feature>
<reference evidence="3 4" key="1">
    <citation type="submission" date="2019-03" db="EMBL/GenBank/DDBJ databases">
        <title>Genomic Encyclopedia of Type Strains, Phase IV (KMG-IV): sequencing the most valuable type-strain genomes for metagenomic binning, comparative biology and taxonomic classification.</title>
        <authorList>
            <person name="Goeker M."/>
        </authorList>
    </citation>
    <scope>NUCLEOTIDE SEQUENCE [LARGE SCALE GENOMIC DNA]</scope>
    <source>
        <strain evidence="3 4">DSM 2132</strain>
    </source>
</reference>
<keyword evidence="2" id="KW-0732">Signal</keyword>
<organism evidence="3 4">
    <name type="scientific">Rhodothalassium salexigens DSM 2132</name>
    <dbReference type="NCBI Taxonomy" id="1188247"/>
    <lineage>
        <taxon>Bacteria</taxon>
        <taxon>Pseudomonadati</taxon>
        <taxon>Pseudomonadota</taxon>
        <taxon>Alphaproteobacteria</taxon>
        <taxon>Rhodothalassiales</taxon>
        <taxon>Rhodothalassiaceae</taxon>
        <taxon>Rhodothalassium</taxon>
    </lineage>
</organism>
<evidence type="ECO:0000256" key="1">
    <source>
        <dbReference type="SAM" id="MobiDB-lite"/>
    </source>
</evidence>
<comment type="caution">
    <text evidence="3">The sequence shown here is derived from an EMBL/GenBank/DDBJ whole genome shotgun (WGS) entry which is preliminary data.</text>
</comment>
<name>A0A4R2PIC9_RHOSA</name>
<evidence type="ECO:0008006" key="5">
    <source>
        <dbReference type="Google" id="ProtNLM"/>
    </source>
</evidence>
<evidence type="ECO:0000313" key="4">
    <source>
        <dbReference type="Proteomes" id="UP000295399"/>
    </source>
</evidence>
<dbReference type="Proteomes" id="UP000295399">
    <property type="component" value="Unassembled WGS sequence"/>
</dbReference>
<dbReference type="AlphaFoldDB" id="A0A4R2PIC9"/>
<proteinExistence type="predicted"/>
<dbReference type="EMBL" id="SLXO01000004">
    <property type="protein sequence ID" value="TCP35223.1"/>
    <property type="molecule type" value="Genomic_DNA"/>
</dbReference>
<keyword evidence="4" id="KW-1185">Reference proteome</keyword>
<evidence type="ECO:0000256" key="2">
    <source>
        <dbReference type="SAM" id="SignalP"/>
    </source>
</evidence>
<accession>A0A4R2PIC9</accession>
<feature type="chain" id="PRO_5020798763" description="Tetratricopeptide repeat protein" evidence="2">
    <location>
        <begin position="31"/>
        <end position="443"/>
    </location>
</feature>
<feature type="signal peptide" evidence="2">
    <location>
        <begin position="1"/>
        <end position="30"/>
    </location>
</feature>
<evidence type="ECO:0000313" key="3">
    <source>
        <dbReference type="EMBL" id="TCP35223.1"/>
    </source>
</evidence>
<sequence>MARRRLRAKAVRAAVAVVLAAAMATTAAQAQPPRTTNFLSPRVHEQLEAVHAAMARDDYDAAGRLLDAIAKRKTSAFEAAVVWRTRGYIAAQREDYRTAIAAFAKAVDSGVLEARAANDLMFNIGQLHMALDAVAPAIQWLERWRAAEAVPSNQGLMTLAMAYAQAERLPPALDAARAALTNGQRPQASWYGFAAGVAIRLERWQTAERWLAQGVLLYPDARRLWVHLASLHAETGAYDKALATLQLAEARGLLDQPNEIRFLTQLTVNERVPVLGAQVLHQTLAGDAEPAGSEAADTAPTDPGAADSGAGDSGGAGSGAGDTAAALDLLSSAWSAARETDKARAALVRAAPKVGHGRLWFRLGQLRLGDEDWAGAADAFARALAGGDLTNPGAAELNYGIALARAGRPDAALAALRRARDHAGVAAMAETWIADLAAGRTLD</sequence>
<gene>
    <name evidence="3" type="ORF">EV659_10473</name>
</gene>
<dbReference type="InParanoid" id="A0A4R2PIC9"/>
<dbReference type="SUPFAM" id="SSF48452">
    <property type="entry name" value="TPR-like"/>
    <property type="match status" value="2"/>
</dbReference>
<dbReference type="InterPro" id="IPR011990">
    <property type="entry name" value="TPR-like_helical_dom_sf"/>
</dbReference>
<feature type="region of interest" description="Disordered" evidence="1">
    <location>
        <begin position="287"/>
        <end position="319"/>
    </location>
</feature>
<dbReference type="Gene3D" id="1.25.40.10">
    <property type="entry name" value="Tetratricopeptide repeat domain"/>
    <property type="match status" value="3"/>
</dbReference>
<protein>
    <recommendedName>
        <fullName evidence="5">Tetratricopeptide repeat protein</fullName>
    </recommendedName>
</protein>
<dbReference type="RefSeq" id="WP_132708128.1">
    <property type="nucleotide sequence ID" value="NZ_JACIGF010000004.1"/>
</dbReference>